<dbReference type="PANTHER" id="PTHR46313">
    <property type="match status" value="1"/>
</dbReference>
<name>A0A2M8QAB6_9CHLR</name>
<dbReference type="InterPro" id="IPR036188">
    <property type="entry name" value="FAD/NAD-bd_sf"/>
</dbReference>
<sequence length="528" mass="57625">MAYCEGIGGRRWMLLVRCGMAKVVVIGAGVGGATAAALLAKAGHEVTVLEAHVYPGGCAGTFYHQKYRFDVGATLAGGFHPGGPHDVVGKLLGIAWRVQPVDPAWHVLLPDRSVTQFGDREQWRAEVARAFADRPERDRIVRFFRAVERVSDAVWDFASRKPAWPPSDLGDLLRTAGALRPPTLITLPHLFETIGSWARRAGLSDRAALTFLDAQLLISAQTTSDHASALFGAAASDLPRKGVTHPEGGIGGISDQLVEAVRRWGGQVLFRQEVTRLEVRDDRVVAAHTNKGARFECDVCIANLTPWDLARLLGDAAPPSLQCEARTRAEQWGAFTLYLGIEDEASSDTQAAAHYQVIGSYERPLGEGNSIFMSFSERGDLRRAPAGHRALTISTHTRTAEWWRLRETPGAKAAYDERVAQYAERMLDLAERAVPGLRRRIRLQLHGTPVTFKFYTRRHRGGVGGFPFTSLFAARGPRTGLRNAWLVGDSIFPGQSTAGVTMGAMRVADEVLRAYPLASGRAYSVAAK</sequence>
<organism evidence="1 2">
    <name type="scientific">Candidatus Thermofonsia Clade 3 bacterium</name>
    <dbReference type="NCBI Taxonomy" id="2364212"/>
    <lineage>
        <taxon>Bacteria</taxon>
        <taxon>Bacillati</taxon>
        <taxon>Chloroflexota</taxon>
        <taxon>Candidatus Thermofontia</taxon>
        <taxon>Candidatus Thermofonsia Clade 3</taxon>
    </lineage>
</organism>
<dbReference type="GO" id="GO:0016116">
    <property type="term" value="P:carotenoid metabolic process"/>
    <property type="evidence" value="ECO:0007669"/>
    <property type="project" value="InterPro"/>
</dbReference>
<proteinExistence type="predicted"/>
<dbReference type="Gene3D" id="3.50.50.60">
    <property type="entry name" value="FAD/NAD(P)-binding domain"/>
    <property type="match status" value="2"/>
</dbReference>
<accession>A0A2M8QAB6</accession>
<reference evidence="1 2" key="1">
    <citation type="submission" date="2017-11" db="EMBL/GenBank/DDBJ databases">
        <title>Evolution of Phototrophy in the Chloroflexi Phylum Driven by Horizontal Gene Transfer.</title>
        <authorList>
            <person name="Ward L.M."/>
            <person name="Hemp J."/>
            <person name="Shih P.M."/>
            <person name="Mcglynn S.E."/>
            <person name="Fischer W."/>
        </authorList>
    </citation>
    <scope>NUCLEOTIDE SEQUENCE [LARGE SCALE GENOMIC DNA]</scope>
    <source>
        <strain evidence="1">JP3_7</strain>
    </source>
</reference>
<evidence type="ECO:0000313" key="1">
    <source>
        <dbReference type="EMBL" id="PJF46722.1"/>
    </source>
</evidence>
<dbReference type="InterPro" id="IPR045892">
    <property type="entry name" value="CrtISO-like"/>
</dbReference>
<dbReference type="Pfam" id="PF13450">
    <property type="entry name" value="NAD_binding_8"/>
    <property type="match status" value="1"/>
</dbReference>
<dbReference type="PANTHER" id="PTHR46313:SF3">
    <property type="entry name" value="PROLYCOPENE ISOMERASE, CHLOROPLASTIC"/>
    <property type="match status" value="1"/>
</dbReference>
<protein>
    <submittedName>
        <fullName evidence="1">FAD-dependent oxidoreductase</fullName>
    </submittedName>
</protein>
<gene>
    <name evidence="1" type="ORF">CUN48_12325</name>
</gene>
<dbReference type="EMBL" id="PGTN01000104">
    <property type="protein sequence ID" value="PJF46722.1"/>
    <property type="molecule type" value="Genomic_DNA"/>
</dbReference>
<dbReference type="Proteomes" id="UP000230790">
    <property type="component" value="Unassembled WGS sequence"/>
</dbReference>
<comment type="caution">
    <text evidence="1">The sequence shown here is derived from an EMBL/GenBank/DDBJ whole genome shotgun (WGS) entry which is preliminary data.</text>
</comment>
<evidence type="ECO:0000313" key="2">
    <source>
        <dbReference type="Proteomes" id="UP000230790"/>
    </source>
</evidence>
<dbReference type="SUPFAM" id="SSF51905">
    <property type="entry name" value="FAD/NAD(P)-binding domain"/>
    <property type="match status" value="1"/>
</dbReference>
<dbReference type="AlphaFoldDB" id="A0A2M8QAB6"/>